<dbReference type="RefSeq" id="XP_020050053.1">
    <property type="nucleotide sequence ID" value="XM_020191432.1"/>
</dbReference>
<dbReference type="GO" id="GO:0007130">
    <property type="term" value="P:synaptonemal complex assembly"/>
    <property type="evidence" value="ECO:0007669"/>
    <property type="project" value="EnsemblFungi"/>
</dbReference>
<dbReference type="InParanoid" id="A0A1D2VQ72"/>
<dbReference type="GeneID" id="30965068"/>
<dbReference type="InterPro" id="IPR027417">
    <property type="entry name" value="P-loop_NTPase"/>
</dbReference>
<keyword evidence="4" id="KW-0498">Mitosis</keyword>
<evidence type="ECO:0000256" key="4">
    <source>
        <dbReference type="ARBA" id="ARBA00022776"/>
    </source>
</evidence>
<keyword evidence="6 8" id="KW-0539">Nucleus</keyword>
<feature type="coiled-coil region" evidence="9">
    <location>
        <begin position="688"/>
        <end position="822"/>
    </location>
</feature>
<proteinExistence type="inferred from homology"/>
<evidence type="ECO:0000313" key="12">
    <source>
        <dbReference type="Proteomes" id="UP000095038"/>
    </source>
</evidence>
<comment type="subcellular location">
    <subcellularLocation>
        <location evidence="1 8">Nucleus</location>
    </subcellularLocation>
</comment>
<sequence>MYIKKIVIQGFKTYKNATIIDAFSPHHNVVVGRNGSGKSNFFTAIRFVLSDAYTQMSREERQGLIHEGSGTVMSAYVEIYFDNSDKRFPLDETEVVIRRTIGLKKDDYSLNHKSAQRTDIMNLLESAGFSRSNPYYIVPQGKITALTNSKDPERLQLLKEVAGAKVFEQRLKQSLKEMASTNKQRKEIDEMLTFIEERLADLDSEKDELKTFQSLENDKKCCEYSLYDRELTSINDSVEAIDDEYTTQIDGSSKFINDLEKREAVIPQLEETLSELRSSINILKVDKEQSESELHSVLKEIAEINAEIQELEKTSKNISNQSEIESLTKKRLEKAIKEKEQKLAQLKPSVGQISLKEKELRLKLNGLITRQRALYSKQNRFSTFKSKSERDAWLKQKIDELNSQLSLKNKTLSSSKDDLLQNENNLHDIISQIENLELSLNSAGAHRKLEEASNILNEVKEKYTNLLDDRKNLWREEARQRAIVDSVNEELSKANRSVSETMDSSQASGLLAVKKIVSKLGLVGVYGPLGELIEVNEKYKTAVEVIAGNSLFHVVVDNDHTASTVMEELVRSKAGRVTFMPLNRLKPKDVVYPNSNDCVPLIKKIVYDEQFSVAVKQVFSRSVVAISLERGSEIAREYKLTAITLDGDRADKRGVLTGGYRDQKRSRIDALNAQRRRKIETNESERGLNEIIKKIEKIDKRITDVNSEVNLKAARFEKLRSEREPLKIELLKLKNNERIIKENINSLRSMIENLEISDIQIQSQKSEYENEIRSTFKQALDSKEVSELNELNLNVLKLEKELDKVANKLSEQESQVTTIEADLNENLYPRRDSILLGNGKIEGLRGLLGIEMGSQVDFKEKMDKELETQRVKLETLRKQVKAISKRVKEISGELEESNNELNSKEKLLGKARESQRNILRKLQNFQKNSEKNISKKSVLIKRRDDIQRKIRELGVLPEEAFSKKYSEMNGDRLLRKLNQMTKELSKYSHVNKKALGQYNNFTKQRDNLVERRKESDRSKKSIEDLITALEERKDNAISRTFGQVSKGFSEIFEKLVPTGAGKLIIQKKANNGDGNGNGNGNSNGDDNDKLDSILDNYIGVSISVSFNSKSDEQQRIEQLSGGQKSLCAIALILAIQKCDPAPFYLFDEIDANLDAQYRTAVASLINELSESAQFICTTFRSEMLQVADKFFGVMFNNKISRVSEINRDEAMSFIEGQQQRG</sequence>
<dbReference type="FunCoup" id="A0A1D2VQ72">
    <property type="interactions" value="1245"/>
</dbReference>
<evidence type="ECO:0000256" key="8">
    <source>
        <dbReference type="PIRNR" id="PIRNR005719"/>
    </source>
</evidence>
<dbReference type="GO" id="GO:0030892">
    <property type="term" value="C:mitotic cohesin complex"/>
    <property type="evidence" value="ECO:0007669"/>
    <property type="project" value="EnsemblFungi"/>
</dbReference>
<accession>A0A1D2VQ72</accession>
<dbReference type="GO" id="GO:0007131">
    <property type="term" value="P:reciprocal meiotic recombination"/>
    <property type="evidence" value="ECO:0007669"/>
    <property type="project" value="EnsemblFungi"/>
</dbReference>
<evidence type="ECO:0000256" key="7">
    <source>
        <dbReference type="ARBA" id="ARBA00023306"/>
    </source>
</evidence>
<feature type="domain" description="SMC hinge" evidence="10">
    <location>
        <begin position="523"/>
        <end position="635"/>
    </location>
</feature>
<evidence type="ECO:0000256" key="9">
    <source>
        <dbReference type="SAM" id="Coils"/>
    </source>
</evidence>
<dbReference type="GO" id="GO:1990414">
    <property type="term" value="P:replication-born double-strand break repair via sister chromatid exchange"/>
    <property type="evidence" value="ECO:0007669"/>
    <property type="project" value="EnsemblFungi"/>
</dbReference>
<gene>
    <name evidence="11" type="ORF">ASCRUDRAFT_67819</name>
</gene>
<dbReference type="GO" id="GO:0051177">
    <property type="term" value="P:meiotic sister chromatid cohesion"/>
    <property type="evidence" value="ECO:0007669"/>
    <property type="project" value="EnsemblFungi"/>
</dbReference>
<evidence type="ECO:0000259" key="10">
    <source>
        <dbReference type="SMART" id="SM00968"/>
    </source>
</evidence>
<dbReference type="GO" id="GO:0005634">
    <property type="term" value="C:nucleus"/>
    <property type="evidence" value="ECO:0007669"/>
    <property type="project" value="UniProtKB-SubCell"/>
</dbReference>
<evidence type="ECO:0000256" key="1">
    <source>
        <dbReference type="ARBA" id="ARBA00004123"/>
    </source>
</evidence>
<dbReference type="SUPFAM" id="SSF75553">
    <property type="entry name" value="Smc hinge domain"/>
    <property type="match status" value="1"/>
</dbReference>
<dbReference type="STRING" id="1344418.A0A1D2VQ72"/>
<dbReference type="GO" id="GO:0000086">
    <property type="term" value="P:G2/M transition of mitotic cell cycle"/>
    <property type="evidence" value="ECO:0007669"/>
    <property type="project" value="EnsemblFungi"/>
</dbReference>
<dbReference type="SUPFAM" id="SSF52540">
    <property type="entry name" value="P-loop containing nucleoside triphosphate hydrolases"/>
    <property type="match status" value="1"/>
</dbReference>
<dbReference type="InterPro" id="IPR003395">
    <property type="entry name" value="RecF/RecN/SMC_N"/>
</dbReference>
<evidence type="ECO:0000256" key="5">
    <source>
        <dbReference type="ARBA" id="ARBA00023054"/>
    </source>
</evidence>
<keyword evidence="5 9" id="KW-0175">Coiled coil</keyword>
<keyword evidence="12" id="KW-1185">Reference proteome</keyword>
<dbReference type="GO" id="GO:0005524">
    <property type="term" value="F:ATP binding"/>
    <property type="evidence" value="ECO:0007669"/>
    <property type="project" value="InterPro"/>
</dbReference>
<dbReference type="GO" id="GO:0051301">
    <property type="term" value="P:cell division"/>
    <property type="evidence" value="ECO:0007669"/>
    <property type="project" value="UniProtKB-KW"/>
</dbReference>
<keyword evidence="3" id="KW-0132">Cell division</keyword>
<dbReference type="GO" id="GO:0016887">
    <property type="term" value="F:ATP hydrolysis activity"/>
    <property type="evidence" value="ECO:0007669"/>
    <property type="project" value="EnsemblFungi"/>
</dbReference>
<dbReference type="InterPro" id="IPR036277">
    <property type="entry name" value="SMC_hinge_sf"/>
</dbReference>
<evidence type="ECO:0000313" key="11">
    <source>
        <dbReference type="EMBL" id="ODV63746.1"/>
    </source>
</evidence>
<feature type="coiled-coil region" evidence="9">
    <location>
        <begin position="859"/>
        <end position="914"/>
    </location>
</feature>
<dbReference type="PIRSF" id="PIRSF005719">
    <property type="entry name" value="SMC"/>
    <property type="match status" value="1"/>
</dbReference>
<protein>
    <recommendedName>
        <fullName evidence="8">Structural maintenance of chromosomes protein</fullName>
    </recommendedName>
</protein>
<evidence type="ECO:0000256" key="3">
    <source>
        <dbReference type="ARBA" id="ARBA00022618"/>
    </source>
</evidence>
<dbReference type="InterPro" id="IPR041741">
    <property type="entry name" value="SMC3_ABC_euk"/>
</dbReference>
<dbReference type="Pfam" id="PF06470">
    <property type="entry name" value="SMC_hinge"/>
    <property type="match status" value="1"/>
</dbReference>
<evidence type="ECO:0000256" key="6">
    <source>
        <dbReference type="ARBA" id="ARBA00023242"/>
    </source>
</evidence>
<dbReference type="Gene3D" id="1.20.1060.20">
    <property type="match status" value="1"/>
</dbReference>
<dbReference type="OrthoDB" id="431497at2759"/>
<dbReference type="InterPro" id="IPR010935">
    <property type="entry name" value="SMC_hinge"/>
</dbReference>
<name>A0A1D2VQ72_9ASCO</name>
<dbReference type="InterPro" id="IPR024704">
    <property type="entry name" value="SMC"/>
</dbReference>
<feature type="coiled-coil region" evidence="9">
    <location>
        <begin position="442"/>
        <end position="469"/>
    </location>
</feature>
<dbReference type="GO" id="GO:0019901">
    <property type="term" value="F:protein kinase binding"/>
    <property type="evidence" value="ECO:0007669"/>
    <property type="project" value="EnsemblFungi"/>
</dbReference>
<feature type="coiled-coil region" evidence="9">
    <location>
        <begin position="273"/>
        <end position="349"/>
    </location>
</feature>
<keyword evidence="7" id="KW-0131">Cell cycle</keyword>
<comment type="similarity">
    <text evidence="2">Belongs to the SMC family. SMC3 subfamily.</text>
</comment>
<dbReference type="Gene3D" id="3.30.70.1620">
    <property type="match status" value="1"/>
</dbReference>
<dbReference type="EMBL" id="KV454475">
    <property type="protein sequence ID" value="ODV63746.1"/>
    <property type="molecule type" value="Genomic_DNA"/>
</dbReference>
<dbReference type="FunFam" id="3.40.50.300:FF:000370">
    <property type="entry name" value="Structural maintenance of chromosomes 3"/>
    <property type="match status" value="1"/>
</dbReference>
<dbReference type="GO" id="GO:0007064">
    <property type="term" value="P:mitotic sister chromatid cohesion"/>
    <property type="evidence" value="ECO:0007669"/>
    <property type="project" value="EnsemblFungi"/>
</dbReference>
<dbReference type="CDD" id="cd03272">
    <property type="entry name" value="ABC_SMC3_euk"/>
    <property type="match status" value="1"/>
</dbReference>
<dbReference type="Proteomes" id="UP000095038">
    <property type="component" value="Unassembled WGS sequence"/>
</dbReference>
<feature type="coiled-coil region" evidence="9">
    <location>
        <begin position="164"/>
        <end position="205"/>
    </location>
</feature>
<dbReference type="Pfam" id="PF02463">
    <property type="entry name" value="SMC_N"/>
    <property type="match status" value="1"/>
</dbReference>
<dbReference type="Gene3D" id="3.40.50.300">
    <property type="entry name" value="P-loop containing nucleotide triphosphate hydrolases"/>
    <property type="match status" value="2"/>
</dbReference>
<organism evidence="11 12">
    <name type="scientific">Ascoidea rubescens DSM 1968</name>
    <dbReference type="NCBI Taxonomy" id="1344418"/>
    <lineage>
        <taxon>Eukaryota</taxon>
        <taxon>Fungi</taxon>
        <taxon>Dikarya</taxon>
        <taxon>Ascomycota</taxon>
        <taxon>Saccharomycotina</taxon>
        <taxon>Saccharomycetes</taxon>
        <taxon>Ascoideaceae</taxon>
        <taxon>Ascoidea</taxon>
    </lineage>
</organism>
<evidence type="ECO:0000256" key="2">
    <source>
        <dbReference type="ARBA" id="ARBA00005917"/>
    </source>
</evidence>
<dbReference type="PANTHER" id="PTHR43977">
    <property type="entry name" value="STRUCTURAL MAINTENANCE OF CHROMOSOMES PROTEIN 3"/>
    <property type="match status" value="1"/>
</dbReference>
<dbReference type="AlphaFoldDB" id="A0A1D2VQ72"/>
<dbReference type="SMART" id="SM00968">
    <property type="entry name" value="SMC_hinge"/>
    <property type="match status" value="1"/>
</dbReference>
<dbReference type="GO" id="GO:0042802">
    <property type="term" value="F:identical protein binding"/>
    <property type="evidence" value="ECO:0007669"/>
    <property type="project" value="EnsemblFungi"/>
</dbReference>
<dbReference type="FunFam" id="3.40.50.300:FF:000424">
    <property type="entry name" value="Structural maintenance of chromosomes 3"/>
    <property type="match status" value="1"/>
</dbReference>
<reference evidence="12" key="1">
    <citation type="submission" date="2016-05" db="EMBL/GenBank/DDBJ databases">
        <title>Comparative genomics of biotechnologically important yeasts.</title>
        <authorList>
            <consortium name="DOE Joint Genome Institute"/>
            <person name="Riley R."/>
            <person name="Haridas S."/>
            <person name="Wolfe K.H."/>
            <person name="Lopes M.R."/>
            <person name="Hittinger C.T."/>
            <person name="Goker M."/>
            <person name="Salamov A."/>
            <person name="Wisecaver J."/>
            <person name="Long T.M."/>
            <person name="Aerts A.L."/>
            <person name="Barry K."/>
            <person name="Choi C."/>
            <person name="Clum A."/>
            <person name="Coughlan A.Y."/>
            <person name="Deshpande S."/>
            <person name="Douglass A.P."/>
            <person name="Hanson S.J."/>
            <person name="Klenk H.-P."/>
            <person name="Labutti K."/>
            <person name="Lapidus A."/>
            <person name="Lindquist E."/>
            <person name="Lipzen A."/>
            <person name="Meier-Kolthoff J.P."/>
            <person name="Ohm R.A."/>
            <person name="Otillar R.P."/>
            <person name="Pangilinan J."/>
            <person name="Peng Y."/>
            <person name="Rokas A."/>
            <person name="Rosa C.A."/>
            <person name="Scheuner C."/>
            <person name="Sibirny A.A."/>
            <person name="Slot J.C."/>
            <person name="Stielow J.B."/>
            <person name="Sun H."/>
            <person name="Kurtzman C.P."/>
            <person name="Blackwell M."/>
            <person name="Grigoriev I.V."/>
            <person name="Jeffries T.W."/>
        </authorList>
    </citation>
    <scope>NUCLEOTIDE SEQUENCE [LARGE SCALE GENOMIC DNA]</scope>
    <source>
        <strain evidence="12">DSM 1968</strain>
    </source>
</reference>